<comment type="caution">
    <text evidence="1">The sequence shown here is derived from an EMBL/GenBank/DDBJ whole genome shotgun (WGS) entry which is preliminary data.</text>
</comment>
<evidence type="ECO:0000313" key="1">
    <source>
        <dbReference type="EMBL" id="KAF7566773.1"/>
    </source>
</evidence>
<dbReference type="GeneID" id="90958128"/>
<sequence length="35" mass="3940">MADQDDLDMAIQAAKSIAKREGSDMAKMEVWVREV</sequence>
<dbReference type="EMBL" id="NQIK02000009">
    <property type="protein sequence ID" value="KAF7566773.1"/>
    <property type="molecule type" value="Genomic_DNA"/>
</dbReference>
<accession>A0A5M9L2H3</accession>
<name>A0A5M9L2H3_9PLEO</name>
<dbReference type="AlphaFoldDB" id="A0A5M9L2H3"/>
<evidence type="ECO:0000313" key="2">
    <source>
        <dbReference type="Proteomes" id="UP000245464"/>
    </source>
</evidence>
<gene>
    <name evidence="1" type="ORF">PtrM4_150930</name>
</gene>
<protein>
    <submittedName>
        <fullName evidence="1">Uncharacterized protein</fullName>
    </submittedName>
</protein>
<dbReference type="Proteomes" id="UP000245464">
    <property type="component" value="Chromosome 9"/>
</dbReference>
<dbReference type="RefSeq" id="XP_065960055.1">
    <property type="nucleotide sequence ID" value="XM_066110072.1"/>
</dbReference>
<dbReference type="KEGG" id="ptrr:90958128"/>
<organism evidence="1 2">
    <name type="scientific">Pyrenophora tritici-repentis</name>
    <dbReference type="NCBI Taxonomy" id="45151"/>
    <lineage>
        <taxon>Eukaryota</taxon>
        <taxon>Fungi</taxon>
        <taxon>Dikarya</taxon>
        <taxon>Ascomycota</taxon>
        <taxon>Pezizomycotina</taxon>
        <taxon>Dothideomycetes</taxon>
        <taxon>Pleosporomycetidae</taxon>
        <taxon>Pleosporales</taxon>
        <taxon>Pleosporineae</taxon>
        <taxon>Pleosporaceae</taxon>
        <taxon>Pyrenophora</taxon>
    </lineage>
</organism>
<reference evidence="1" key="1">
    <citation type="journal article" date="2018" name="BMC Genomics">
        <title>Comparative genomics of the wheat fungal pathogen Pyrenophora tritici-repentis reveals chromosomal variations and genome plasticity.</title>
        <authorList>
            <person name="Moolhuijzen P."/>
            <person name="See P.T."/>
            <person name="Hane J.K."/>
            <person name="Shi G."/>
            <person name="Liu Z."/>
            <person name="Oliver R.P."/>
            <person name="Moffat C.S."/>
        </authorList>
    </citation>
    <scope>NUCLEOTIDE SEQUENCE [LARGE SCALE GENOMIC DNA]</scope>
    <source>
        <strain evidence="1">M4</strain>
    </source>
</reference>
<proteinExistence type="predicted"/>